<dbReference type="OrthoDB" id="9782511at2"/>
<evidence type="ECO:0000256" key="1">
    <source>
        <dbReference type="SAM" id="MobiDB-lite"/>
    </source>
</evidence>
<dbReference type="RefSeq" id="WP_145416352.1">
    <property type="nucleotide sequence ID" value="NZ_CP036526.1"/>
</dbReference>
<dbReference type="GO" id="GO:0006189">
    <property type="term" value="P:'de novo' IMP biosynthetic process"/>
    <property type="evidence" value="ECO:0007669"/>
    <property type="project" value="InterPro"/>
</dbReference>
<dbReference type="Gene3D" id="3.40.50.1970">
    <property type="match status" value="1"/>
</dbReference>
<proteinExistence type="predicted"/>
<gene>
    <name evidence="3" type="ORF">K239x_08240</name>
</gene>
<dbReference type="InterPro" id="IPR039476">
    <property type="entry name" value="P2CMN_synthase_LarB"/>
</dbReference>
<dbReference type="EMBL" id="CP036526">
    <property type="protein sequence ID" value="QDT08881.1"/>
    <property type="molecule type" value="Genomic_DNA"/>
</dbReference>
<organism evidence="3 4">
    <name type="scientific">Stieleria marina</name>
    <dbReference type="NCBI Taxonomy" id="1930275"/>
    <lineage>
        <taxon>Bacteria</taxon>
        <taxon>Pseudomonadati</taxon>
        <taxon>Planctomycetota</taxon>
        <taxon>Planctomycetia</taxon>
        <taxon>Pirellulales</taxon>
        <taxon>Pirellulaceae</taxon>
        <taxon>Stieleria</taxon>
    </lineage>
</organism>
<dbReference type="SUPFAM" id="SSF52255">
    <property type="entry name" value="N5-CAIR mutase (phosphoribosylaminoimidazole carboxylase, PurE)"/>
    <property type="match status" value="1"/>
</dbReference>
<reference evidence="3 4" key="1">
    <citation type="submission" date="2019-02" db="EMBL/GenBank/DDBJ databases">
        <title>Deep-cultivation of Planctomycetes and their phenomic and genomic characterization uncovers novel biology.</title>
        <authorList>
            <person name="Wiegand S."/>
            <person name="Jogler M."/>
            <person name="Boedeker C."/>
            <person name="Pinto D."/>
            <person name="Vollmers J."/>
            <person name="Rivas-Marin E."/>
            <person name="Kohn T."/>
            <person name="Peeters S.H."/>
            <person name="Heuer A."/>
            <person name="Rast P."/>
            <person name="Oberbeckmann S."/>
            <person name="Bunk B."/>
            <person name="Jeske O."/>
            <person name="Meyerdierks A."/>
            <person name="Storesund J.E."/>
            <person name="Kallscheuer N."/>
            <person name="Luecker S."/>
            <person name="Lage O.M."/>
            <person name="Pohl T."/>
            <person name="Merkel B.J."/>
            <person name="Hornburger P."/>
            <person name="Mueller R.-W."/>
            <person name="Bruemmer F."/>
            <person name="Labrenz M."/>
            <person name="Spormann A.M."/>
            <person name="Op den Camp H."/>
            <person name="Overmann J."/>
            <person name="Amann R."/>
            <person name="Jetten M.S.M."/>
            <person name="Mascher T."/>
            <person name="Medema M.H."/>
            <person name="Devos D.P."/>
            <person name="Kaster A.-K."/>
            <person name="Ovreas L."/>
            <person name="Rohde M."/>
            <person name="Galperin M.Y."/>
            <person name="Jogler C."/>
        </authorList>
    </citation>
    <scope>NUCLEOTIDE SEQUENCE [LARGE SCALE GENOMIC DNA]</scope>
    <source>
        <strain evidence="3 4">K23_9</strain>
    </source>
</reference>
<dbReference type="PANTHER" id="PTHR43064">
    <property type="entry name" value="PHOSPHORIBOSYLAMINOIMIDAZOLE CARBOXYLASE-RELATED"/>
    <property type="match status" value="1"/>
</dbReference>
<evidence type="ECO:0000313" key="4">
    <source>
        <dbReference type="Proteomes" id="UP000319817"/>
    </source>
</evidence>
<dbReference type="SMART" id="SM01001">
    <property type="entry name" value="AIRC"/>
    <property type="match status" value="1"/>
</dbReference>
<evidence type="ECO:0000313" key="3">
    <source>
        <dbReference type="EMBL" id="QDT08881.1"/>
    </source>
</evidence>
<sequence>MSTPSPTPLNSAPDKADSAPGQPSQSTGQHSQLAQWLTRLAAGESSVAEVLAAITASPDDQAAIEGATVDLGRQSRCGFGEVIYGEGKPAELIHRIASVQIAAGQNVLVTRIDEKAAIQLQTEFEHSHHNSVAKTLRLSARSVTHDATIDPLSSSAPHVAVVTAGSTDAPVAAEATETLAWMGIDFASYDDIGVAGPQRLLSAVPKLQKAAAVIVVAGMEGALPSVVSGHLSVPIFAVPTSVGYGATLGGLTPLLGMLSSCAAGVAVVNIDAGFKAGYLAGLVIDQIRRVQSSKTT</sequence>
<protein>
    <submittedName>
        <fullName evidence="3">AIR carboxylase</fullName>
    </submittedName>
</protein>
<feature type="region of interest" description="Disordered" evidence="1">
    <location>
        <begin position="1"/>
        <end position="32"/>
    </location>
</feature>
<accession>A0A517NP29</accession>
<name>A0A517NP29_9BACT</name>
<dbReference type="PANTHER" id="PTHR43064:SF1">
    <property type="entry name" value="SLL1489 PROTEIN"/>
    <property type="match status" value="1"/>
</dbReference>
<dbReference type="GO" id="GO:0016787">
    <property type="term" value="F:hydrolase activity"/>
    <property type="evidence" value="ECO:0007669"/>
    <property type="project" value="InterPro"/>
</dbReference>
<evidence type="ECO:0000259" key="2">
    <source>
        <dbReference type="SMART" id="SM01001"/>
    </source>
</evidence>
<dbReference type="NCBIfam" id="NF033503">
    <property type="entry name" value="LarB"/>
    <property type="match status" value="1"/>
</dbReference>
<dbReference type="AlphaFoldDB" id="A0A517NP29"/>
<feature type="compositionally biased region" description="Polar residues" evidence="1">
    <location>
        <begin position="1"/>
        <end position="10"/>
    </location>
</feature>
<dbReference type="Proteomes" id="UP000319817">
    <property type="component" value="Chromosome"/>
</dbReference>
<feature type="compositionally biased region" description="Polar residues" evidence="1">
    <location>
        <begin position="21"/>
        <end position="32"/>
    </location>
</feature>
<dbReference type="Pfam" id="PF00731">
    <property type="entry name" value="AIRC"/>
    <property type="match status" value="1"/>
</dbReference>
<keyword evidence="4" id="KW-1185">Reference proteome</keyword>
<feature type="domain" description="PurE" evidence="2">
    <location>
        <begin position="157"/>
        <end position="293"/>
    </location>
</feature>
<dbReference type="InterPro" id="IPR000031">
    <property type="entry name" value="PurE_dom"/>
</dbReference>